<dbReference type="EMBL" id="JAVHNQ010000010">
    <property type="protein sequence ID" value="KAK6337966.1"/>
    <property type="molecule type" value="Genomic_DNA"/>
</dbReference>
<reference evidence="2 3" key="1">
    <citation type="submission" date="2019-10" db="EMBL/GenBank/DDBJ databases">
        <authorList>
            <person name="Palmer J.M."/>
        </authorList>
    </citation>
    <scope>NUCLEOTIDE SEQUENCE [LARGE SCALE GENOMIC DNA]</scope>
    <source>
        <strain evidence="2 3">TWF696</strain>
    </source>
</reference>
<organism evidence="2 3">
    <name type="scientific">Orbilia brochopaga</name>
    <dbReference type="NCBI Taxonomy" id="3140254"/>
    <lineage>
        <taxon>Eukaryota</taxon>
        <taxon>Fungi</taxon>
        <taxon>Dikarya</taxon>
        <taxon>Ascomycota</taxon>
        <taxon>Pezizomycotina</taxon>
        <taxon>Orbiliomycetes</taxon>
        <taxon>Orbiliales</taxon>
        <taxon>Orbiliaceae</taxon>
        <taxon>Orbilia</taxon>
    </lineage>
</organism>
<gene>
    <name evidence="2" type="ORF">TWF696_001439</name>
</gene>
<dbReference type="AlphaFoldDB" id="A0AAV9U9F6"/>
<keyword evidence="3" id="KW-1185">Reference proteome</keyword>
<name>A0AAV9U9F6_9PEZI</name>
<feature type="region of interest" description="Disordered" evidence="1">
    <location>
        <begin position="1"/>
        <end position="62"/>
    </location>
</feature>
<dbReference type="Proteomes" id="UP001375240">
    <property type="component" value="Unassembled WGS sequence"/>
</dbReference>
<evidence type="ECO:0000313" key="3">
    <source>
        <dbReference type="Proteomes" id="UP001375240"/>
    </source>
</evidence>
<evidence type="ECO:0000313" key="2">
    <source>
        <dbReference type="EMBL" id="KAK6337966.1"/>
    </source>
</evidence>
<protein>
    <submittedName>
        <fullName evidence="2">Uncharacterized protein</fullName>
    </submittedName>
</protein>
<proteinExistence type="predicted"/>
<sequence length="349" mass="38083">MNVMTGSETALPTAVAPSSASSLDGTGADAGADATAGTDANPQDLQNQRQPADADIPLGADDDDEFATEFRLPFVLDPPAGLPVDADRYHARVPMRLFDSRPLLRRPDILSGISSDPGIGVAVAGDLITEQEISKTYLAGRLAQVSYGTYRGQSAAVIVLDFVFHTADRKRHRFRTAEIDVKFERNDSTSAAERIVHFGPQFIQGEIKVEHVYQVYEASVNLSPPSSPVSVEIAASRATKFTQDRRLTIQGTARGDEPSRIVWTLEERKGDSVPPEFKVAFMVLHPPGVKFTAIVSARGSIGFTLNPLRLEWPGLFRGREVGFHESRPTGNIQIHPLLDVIDLERLCRV</sequence>
<feature type="compositionally biased region" description="Polar residues" evidence="1">
    <location>
        <begin position="1"/>
        <end position="10"/>
    </location>
</feature>
<evidence type="ECO:0000256" key="1">
    <source>
        <dbReference type="SAM" id="MobiDB-lite"/>
    </source>
</evidence>
<accession>A0AAV9U9F6</accession>
<feature type="compositionally biased region" description="Low complexity" evidence="1">
    <location>
        <begin position="18"/>
        <end position="40"/>
    </location>
</feature>
<feature type="compositionally biased region" description="Polar residues" evidence="1">
    <location>
        <begin position="41"/>
        <end position="50"/>
    </location>
</feature>
<comment type="caution">
    <text evidence="2">The sequence shown here is derived from an EMBL/GenBank/DDBJ whole genome shotgun (WGS) entry which is preliminary data.</text>
</comment>